<evidence type="ECO:0000256" key="1">
    <source>
        <dbReference type="SAM" id="MobiDB-lite"/>
    </source>
</evidence>
<evidence type="ECO:0000313" key="3">
    <source>
        <dbReference type="Proteomes" id="UP000037069"/>
    </source>
</evidence>
<comment type="caution">
    <text evidence="2">The sequence shown here is derived from an EMBL/GenBank/DDBJ whole genome shotgun (WGS) entry which is preliminary data.</text>
</comment>
<proteinExistence type="predicted"/>
<dbReference type="Proteomes" id="UP000037069">
    <property type="component" value="Unassembled WGS sequence"/>
</dbReference>
<feature type="region of interest" description="Disordered" evidence="1">
    <location>
        <begin position="126"/>
        <end position="159"/>
    </location>
</feature>
<name>A0A0L0BTE0_LUCCU</name>
<evidence type="ECO:0000313" key="2">
    <source>
        <dbReference type="EMBL" id="KNC23258.1"/>
    </source>
</evidence>
<dbReference type="AlphaFoldDB" id="A0A0L0BTE0"/>
<feature type="compositionally biased region" description="Basic and acidic residues" evidence="1">
    <location>
        <begin position="147"/>
        <end position="159"/>
    </location>
</feature>
<sequence length="248" mass="28552">MYVVFSTFSAAINFYISGTNISQLPTSYVSGIKEDTSDVCVLFCRPYDAQHCGKGKGITLICLLFEEFPLHPIWAKFCEHLYFPILPIYSQTKTENHLFSLPSHSVCKRLLQFLDFLNIPRYHSDHSGSSRSSNKSLQHSPQTPTPAERKESNDSGIEQEHQEHYLQHDSAKHSSFLNIWQEKLTKAKLTKCLVQWRNGRTRKGLHSINSPFLLYKQIYDNACLHIFNHPEESDVKEDFLVLTMVKGI</sequence>
<accession>A0A0L0BTE0</accession>
<gene>
    <name evidence="2" type="ORF">FF38_04177</name>
</gene>
<reference evidence="2 3" key="1">
    <citation type="journal article" date="2015" name="Nat. Commun.">
        <title>Lucilia cuprina genome unlocks parasitic fly biology to underpin future interventions.</title>
        <authorList>
            <person name="Anstead C.A."/>
            <person name="Korhonen P.K."/>
            <person name="Young N.D."/>
            <person name="Hall R.S."/>
            <person name="Jex A.R."/>
            <person name="Murali S.C."/>
            <person name="Hughes D.S."/>
            <person name="Lee S.F."/>
            <person name="Perry T."/>
            <person name="Stroehlein A.J."/>
            <person name="Ansell B.R."/>
            <person name="Breugelmans B."/>
            <person name="Hofmann A."/>
            <person name="Qu J."/>
            <person name="Dugan S."/>
            <person name="Lee S.L."/>
            <person name="Chao H."/>
            <person name="Dinh H."/>
            <person name="Han Y."/>
            <person name="Doddapaneni H.V."/>
            <person name="Worley K.C."/>
            <person name="Muzny D.M."/>
            <person name="Ioannidis P."/>
            <person name="Waterhouse R.M."/>
            <person name="Zdobnov E.M."/>
            <person name="James P.J."/>
            <person name="Bagnall N.H."/>
            <person name="Kotze A.C."/>
            <person name="Gibbs R.A."/>
            <person name="Richards S."/>
            <person name="Batterham P."/>
            <person name="Gasser R.B."/>
        </authorList>
    </citation>
    <scope>NUCLEOTIDE SEQUENCE [LARGE SCALE GENOMIC DNA]</scope>
    <source>
        <strain evidence="2 3">LS</strain>
        <tissue evidence="2">Full body</tissue>
    </source>
</reference>
<protein>
    <submittedName>
        <fullName evidence="2">Uncharacterized protein</fullName>
    </submittedName>
</protein>
<dbReference type="EMBL" id="JRES01001381">
    <property type="protein sequence ID" value="KNC23258.1"/>
    <property type="molecule type" value="Genomic_DNA"/>
</dbReference>
<keyword evidence="3" id="KW-1185">Reference proteome</keyword>
<organism evidence="2 3">
    <name type="scientific">Lucilia cuprina</name>
    <name type="common">Green bottle fly</name>
    <name type="synonym">Australian sheep blowfly</name>
    <dbReference type="NCBI Taxonomy" id="7375"/>
    <lineage>
        <taxon>Eukaryota</taxon>
        <taxon>Metazoa</taxon>
        <taxon>Ecdysozoa</taxon>
        <taxon>Arthropoda</taxon>
        <taxon>Hexapoda</taxon>
        <taxon>Insecta</taxon>
        <taxon>Pterygota</taxon>
        <taxon>Neoptera</taxon>
        <taxon>Endopterygota</taxon>
        <taxon>Diptera</taxon>
        <taxon>Brachycera</taxon>
        <taxon>Muscomorpha</taxon>
        <taxon>Oestroidea</taxon>
        <taxon>Calliphoridae</taxon>
        <taxon>Luciliinae</taxon>
        <taxon>Lucilia</taxon>
    </lineage>
</organism>